<comment type="caution">
    <text evidence="1">The sequence shown here is derived from an EMBL/GenBank/DDBJ whole genome shotgun (WGS) entry which is preliminary data.</text>
</comment>
<evidence type="ECO:0000313" key="2">
    <source>
        <dbReference type="Proteomes" id="UP001447188"/>
    </source>
</evidence>
<name>A0ABR3GH74_9PEZI</name>
<evidence type="ECO:0000313" key="1">
    <source>
        <dbReference type="EMBL" id="KAL0635208.1"/>
    </source>
</evidence>
<organism evidence="1 2">
    <name type="scientific">Discina gigas</name>
    <dbReference type="NCBI Taxonomy" id="1032678"/>
    <lineage>
        <taxon>Eukaryota</taxon>
        <taxon>Fungi</taxon>
        <taxon>Dikarya</taxon>
        <taxon>Ascomycota</taxon>
        <taxon>Pezizomycotina</taxon>
        <taxon>Pezizomycetes</taxon>
        <taxon>Pezizales</taxon>
        <taxon>Discinaceae</taxon>
        <taxon>Discina</taxon>
    </lineage>
</organism>
<protein>
    <submittedName>
        <fullName evidence="1">Uncharacterized protein</fullName>
    </submittedName>
</protein>
<reference evidence="1 2" key="1">
    <citation type="submission" date="2024-02" db="EMBL/GenBank/DDBJ databases">
        <title>Discinaceae phylogenomics.</title>
        <authorList>
            <person name="Dirks A.C."/>
            <person name="James T.Y."/>
        </authorList>
    </citation>
    <scope>NUCLEOTIDE SEQUENCE [LARGE SCALE GENOMIC DNA]</scope>
    <source>
        <strain evidence="1 2">ACD0624</strain>
    </source>
</reference>
<accession>A0ABR3GH74</accession>
<dbReference type="EMBL" id="JBBBZM010000075">
    <property type="protein sequence ID" value="KAL0635208.1"/>
    <property type="molecule type" value="Genomic_DNA"/>
</dbReference>
<keyword evidence="2" id="KW-1185">Reference proteome</keyword>
<sequence length="105" mass="11718">MAEAHFTEVENVIEFYKAHEINAKKVLSLAEDKYGADDHLLSLSILASLNAHPGAVPDFALAARFGANELDKLIALMTEVIELEKRVVTYVKELAARIKMYEETL</sequence>
<dbReference type="Proteomes" id="UP001447188">
    <property type="component" value="Unassembled WGS sequence"/>
</dbReference>
<gene>
    <name evidence="1" type="ORF">Q9L58_005854</name>
</gene>
<proteinExistence type="predicted"/>